<feature type="compositionally biased region" description="Basic residues" evidence="1">
    <location>
        <begin position="267"/>
        <end position="279"/>
    </location>
</feature>
<reference evidence="2 3" key="1">
    <citation type="submission" date="2018-01" db="EMBL/GenBank/DDBJ databases">
        <title>Whole genome sequence of Azospirillum brasilense REC3 isolated from strawberry roots.</title>
        <authorList>
            <person name="Fontana C.A."/>
            <person name="Salazar S.M."/>
            <person name="Bassi D."/>
            <person name="Puglisi E."/>
            <person name="Lovaisa N.C."/>
            <person name="Toffoli L.M."/>
            <person name="Pedraza R."/>
            <person name="Cocconcelli P.S."/>
        </authorList>
    </citation>
    <scope>NUCLEOTIDE SEQUENCE [LARGE SCALE GENOMIC DNA]</scope>
    <source>
        <strain evidence="2 3">REC3</strain>
    </source>
</reference>
<proteinExistence type="predicted"/>
<organism evidence="2 3">
    <name type="scientific">Azospirillum argentinense</name>
    <dbReference type="NCBI Taxonomy" id="2970906"/>
    <lineage>
        <taxon>Bacteria</taxon>
        <taxon>Pseudomonadati</taxon>
        <taxon>Pseudomonadota</taxon>
        <taxon>Alphaproteobacteria</taxon>
        <taxon>Rhodospirillales</taxon>
        <taxon>Azospirillaceae</taxon>
        <taxon>Azospirillum</taxon>
    </lineage>
</organism>
<name>A0A2K1FXM6_9PROT</name>
<evidence type="ECO:0000313" key="3">
    <source>
        <dbReference type="Proteomes" id="UP000236268"/>
    </source>
</evidence>
<dbReference type="AlphaFoldDB" id="A0A2K1FXM6"/>
<accession>A0A2K1FXM6</accession>
<feature type="region of interest" description="Disordered" evidence="1">
    <location>
        <begin position="257"/>
        <end position="279"/>
    </location>
</feature>
<sequence>MAPDKPIAAPGFPAGHHAAHHAEVRMPQWTPPGCLTIASAIAEIGREVFGLEWDDDAERMRKAPAKPARKAIPSPSSIRQPKYYIGGRSATYAQALAAADAEFKKKAAEYHAALGDFEAATKRFGTKTRKVQELLAERLWRGSAVLLRSNRWGRLVEVETDKLMSEAVQAELFRFPPRQDALWLIRMPEASIADGGATRPEPTYTTILLEIVEQIRGEIGNDPEPSRWTRDAIEARAMELQPGLSARDTSAVATMLLPDSTRDKGRTGCHQKRKANSVR</sequence>
<evidence type="ECO:0000313" key="2">
    <source>
        <dbReference type="EMBL" id="PNQ97303.1"/>
    </source>
</evidence>
<dbReference type="Proteomes" id="UP000236268">
    <property type="component" value="Unassembled WGS sequence"/>
</dbReference>
<dbReference type="EMBL" id="POWG01000021">
    <property type="protein sequence ID" value="PNQ97303.1"/>
    <property type="molecule type" value="Genomic_DNA"/>
</dbReference>
<gene>
    <name evidence="2" type="ORF">C1S70_19540</name>
</gene>
<comment type="caution">
    <text evidence="2">The sequence shown here is derived from an EMBL/GenBank/DDBJ whole genome shotgun (WGS) entry which is preliminary data.</text>
</comment>
<protein>
    <submittedName>
        <fullName evidence="2">Uncharacterized protein</fullName>
    </submittedName>
</protein>
<evidence type="ECO:0000256" key="1">
    <source>
        <dbReference type="SAM" id="MobiDB-lite"/>
    </source>
</evidence>
<dbReference type="RefSeq" id="WP_103040582.1">
    <property type="nucleotide sequence ID" value="NZ_POWG01000021.1"/>
</dbReference>